<feature type="transmembrane region" description="Helical" evidence="6">
    <location>
        <begin position="35"/>
        <end position="55"/>
    </location>
</feature>
<dbReference type="InterPro" id="IPR011577">
    <property type="entry name" value="Cyt_b561_bac/Ni-Hgenase"/>
</dbReference>
<reference evidence="8 9" key="1">
    <citation type="submission" date="2019-01" db="EMBL/GenBank/DDBJ databases">
        <authorList>
            <person name="Chen W.-M."/>
        </authorList>
    </citation>
    <scope>NUCLEOTIDE SEQUENCE [LARGE SCALE GENOMIC DNA]</scope>
    <source>
        <strain evidence="8 9">FSY-9</strain>
    </source>
</reference>
<evidence type="ECO:0000256" key="3">
    <source>
        <dbReference type="ARBA" id="ARBA00022692"/>
    </source>
</evidence>
<keyword evidence="4 6" id="KW-1133">Transmembrane helix</keyword>
<dbReference type="SUPFAM" id="SSF81342">
    <property type="entry name" value="Transmembrane di-heme cytochromes"/>
    <property type="match status" value="1"/>
</dbReference>
<keyword evidence="3 6" id="KW-0812">Transmembrane</keyword>
<comment type="subcellular location">
    <subcellularLocation>
        <location evidence="1">Cell membrane</location>
        <topology evidence="1">Multi-pass membrane protein</topology>
    </subcellularLocation>
</comment>
<feature type="transmembrane region" description="Helical" evidence="6">
    <location>
        <begin position="137"/>
        <end position="158"/>
    </location>
</feature>
<dbReference type="Pfam" id="PF01292">
    <property type="entry name" value="Ni_hydr_CYTB"/>
    <property type="match status" value="1"/>
</dbReference>
<evidence type="ECO:0000259" key="7">
    <source>
        <dbReference type="Pfam" id="PF01292"/>
    </source>
</evidence>
<dbReference type="RefSeq" id="WP_127708588.1">
    <property type="nucleotide sequence ID" value="NZ_SACO01000005.1"/>
</dbReference>
<evidence type="ECO:0000256" key="5">
    <source>
        <dbReference type="ARBA" id="ARBA00023136"/>
    </source>
</evidence>
<dbReference type="Gene3D" id="1.20.950.20">
    <property type="entry name" value="Transmembrane di-heme cytochromes, Chain C"/>
    <property type="match status" value="1"/>
</dbReference>
<keyword evidence="9" id="KW-1185">Reference proteome</keyword>
<evidence type="ECO:0000256" key="4">
    <source>
        <dbReference type="ARBA" id="ARBA00022989"/>
    </source>
</evidence>
<feature type="transmembrane region" description="Helical" evidence="6">
    <location>
        <begin position="245"/>
        <end position="266"/>
    </location>
</feature>
<evidence type="ECO:0000313" key="8">
    <source>
        <dbReference type="EMBL" id="RVU05434.1"/>
    </source>
</evidence>
<dbReference type="InterPro" id="IPR051542">
    <property type="entry name" value="Hydrogenase_cytochrome"/>
</dbReference>
<sequence length="294" mass="32543">MDDYPDQVPFHALIRRDTATPQPRLIRRHCLSTRLWHWLNALVMLVMVMSGLMIFNAHPRLYWGAYGANDDAAWLEIGAWVDAAGRNHGGVTLMNRTWETTGVLGLSRGSDGAELALAFPGWVTLPSTYDLALGRSWHLAGALVLAWGLLAYLLWSLVNGHWRDWHITRAQWHPLAIWRDLRAHLRLPVALAEHYGVVQKLAYAGVLFGLLPLMIASGLAMAPGVDAGLPWIVDMFGGRQSARSVHFIGMAGLVLFVLVHLVMVLASGPLNQMRGMITGHMRVPPSHPSEEDAP</sequence>
<name>A0A437N675_9SPHN</name>
<dbReference type="PANTHER" id="PTHR30485:SF1">
    <property type="entry name" value="CYTOCHROME YDHU-RELATED"/>
    <property type="match status" value="1"/>
</dbReference>
<proteinExistence type="predicted"/>
<dbReference type="EMBL" id="SACO01000005">
    <property type="protein sequence ID" value="RVU05434.1"/>
    <property type="molecule type" value="Genomic_DNA"/>
</dbReference>
<accession>A0A437N675</accession>
<dbReference type="Proteomes" id="UP000282837">
    <property type="component" value="Unassembled WGS sequence"/>
</dbReference>
<evidence type="ECO:0000256" key="1">
    <source>
        <dbReference type="ARBA" id="ARBA00004651"/>
    </source>
</evidence>
<protein>
    <recommendedName>
        <fullName evidence="7">Cytochrome b561 bacterial/Ni-hydrogenase domain-containing protein</fullName>
    </recommendedName>
</protein>
<dbReference type="GO" id="GO:0005886">
    <property type="term" value="C:plasma membrane"/>
    <property type="evidence" value="ECO:0007669"/>
    <property type="project" value="UniProtKB-SubCell"/>
</dbReference>
<organism evidence="8 9">
    <name type="scientific">Novosphingobium umbonatum</name>
    <dbReference type="NCBI Taxonomy" id="1908524"/>
    <lineage>
        <taxon>Bacteria</taxon>
        <taxon>Pseudomonadati</taxon>
        <taxon>Pseudomonadota</taxon>
        <taxon>Alphaproteobacteria</taxon>
        <taxon>Sphingomonadales</taxon>
        <taxon>Sphingomonadaceae</taxon>
        <taxon>Novosphingobium</taxon>
    </lineage>
</organism>
<dbReference type="GO" id="GO:0009055">
    <property type="term" value="F:electron transfer activity"/>
    <property type="evidence" value="ECO:0007669"/>
    <property type="project" value="InterPro"/>
</dbReference>
<comment type="caution">
    <text evidence="8">The sequence shown here is derived from an EMBL/GenBank/DDBJ whole genome shotgun (WGS) entry which is preliminary data.</text>
</comment>
<evidence type="ECO:0000256" key="6">
    <source>
        <dbReference type="SAM" id="Phobius"/>
    </source>
</evidence>
<feature type="domain" description="Cytochrome b561 bacterial/Ni-hydrogenase" evidence="7">
    <location>
        <begin position="31"/>
        <end position="279"/>
    </location>
</feature>
<dbReference type="InterPro" id="IPR016174">
    <property type="entry name" value="Di-haem_cyt_TM"/>
</dbReference>
<dbReference type="PANTHER" id="PTHR30485">
    <property type="entry name" value="NI/FE-HYDROGENASE 1 B-TYPE CYTOCHROME SUBUNIT"/>
    <property type="match status" value="1"/>
</dbReference>
<gene>
    <name evidence="8" type="ORF">EOE18_09035</name>
</gene>
<keyword evidence="5 6" id="KW-0472">Membrane</keyword>
<evidence type="ECO:0000313" key="9">
    <source>
        <dbReference type="Proteomes" id="UP000282837"/>
    </source>
</evidence>
<dbReference type="OrthoDB" id="9781740at2"/>
<dbReference type="GO" id="GO:0020037">
    <property type="term" value="F:heme binding"/>
    <property type="evidence" value="ECO:0007669"/>
    <property type="project" value="TreeGrafter"/>
</dbReference>
<feature type="transmembrane region" description="Helical" evidence="6">
    <location>
        <begin position="201"/>
        <end position="225"/>
    </location>
</feature>
<dbReference type="GO" id="GO:0022904">
    <property type="term" value="P:respiratory electron transport chain"/>
    <property type="evidence" value="ECO:0007669"/>
    <property type="project" value="InterPro"/>
</dbReference>
<keyword evidence="2" id="KW-1003">Cell membrane</keyword>
<evidence type="ECO:0000256" key="2">
    <source>
        <dbReference type="ARBA" id="ARBA00022475"/>
    </source>
</evidence>
<dbReference type="AlphaFoldDB" id="A0A437N675"/>